<sequence>MTRKATLLACLLDYRIRFPDEATSVDRAIAAFQGSADPFSRRNLPGHVTASGIVLNVENGGIAAGQGQGDAAQVLLVWHAPTARWLQPGGHVEGDETPDQSALREVMEETGFRCGLHAWHRDPVVPIDVDIHRIPANPSKHEPEHWHCDLRFVLVPEGPAGTPLDAHAMVWRPLADIDAPGLSRIRDKLRRMV</sequence>
<organism evidence="3 4">
    <name type="scientific">Chitinasiproducens palmae</name>
    <dbReference type="NCBI Taxonomy" id="1770053"/>
    <lineage>
        <taxon>Bacteria</taxon>
        <taxon>Pseudomonadati</taxon>
        <taxon>Pseudomonadota</taxon>
        <taxon>Betaproteobacteria</taxon>
        <taxon>Burkholderiales</taxon>
        <taxon>Burkholderiaceae</taxon>
        <taxon>Chitinasiproducens</taxon>
    </lineage>
</organism>
<dbReference type="PRINTS" id="PR00502">
    <property type="entry name" value="NUDIXFAMILY"/>
</dbReference>
<dbReference type="PANTHER" id="PTHR43736:SF1">
    <property type="entry name" value="DIHYDRONEOPTERIN TRIPHOSPHATE DIPHOSPHATASE"/>
    <property type="match status" value="1"/>
</dbReference>
<evidence type="ECO:0000256" key="1">
    <source>
        <dbReference type="ARBA" id="ARBA00022801"/>
    </source>
</evidence>
<feature type="domain" description="Nudix hydrolase" evidence="2">
    <location>
        <begin position="45"/>
        <end position="193"/>
    </location>
</feature>
<dbReference type="STRING" id="1770053.SAMN05216551_102538"/>
<evidence type="ECO:0000259" key="2">
    <source>
        <dbReference type="PROSITE" id="PS51462"/>
    </source>
</evidence>
<gene>
    <name evidence="3" type="ORF">SAMN05216551_102538</name>
</gene>
<proteinExistence type="predicted"/>
<dbReference type="Pfam" id="PF00293">
    <property type="entry name" value="NUDIX"/>
    <property type="match status" value="1"/>
</dbReference>
<dbReference type="Proteomes" id="UP000243719">
    <property type="component" value="Unassembled WGS sequence"/>
</dbReference>
<dbReference type="PANTHER" id="PTHR43736">
    <property type="entry name" value="ADP-RIBOSE PYROPHOSPHATASE"/>
    <property type="match status" value="1"/>
</dbReference>
<protein>
    <submittedName>
        <fullName evidence="3">8-oxo-dGTP pyrophosphatase MutT, NUDIX family</fullName>
    </submittedName>
</protein>
<dbReference type="AlphaFoldDB" id="A0A1H2PLX5"/>
<dbReference type="PROSITE" id="PS51462">
    <property type="entry name" value="NUDIX"/>
    <property type="match status" value="1"/>
</dbReference>
<keyword evidence="1" id="KW-0378">Hydrolase</keyword>
<dbReference type="InterPro" id="IPR000086">
    <property type="entry name" value="NUDIX_hydrolase_dom"/>
</dbReference>
<name>A0A1H2PLX5_9BURK</name>
<dbReference type="EMBL" id="FNLO01000002">
    <property type="protein sequence ID" value="SDV47389.1"/>
    <property type="molecule type" value="Genomic_DNA"/>
</dbReference>
<dbReference type="GO" id="GO:0016787">
    <property type="term" value="F:hydrolase activity"/>
    <property type="evidence" value="ECO:0007669"/>
    <property type="project" value="UniProtKB-KW"/>
</dbReference>
<dbReference type="CDD" id="cd03674">
    <property type="entry name" value="NUDIX_Hydrolase"/>
    <property type="match status" value="1"/>
</dbReference>
<dbReference type="SUPFAM" id="SSF55811">
    <property type="entry name" value="Nudix"/>
    <property type="match status" value="1"/>
</dbReference>
<evidence type="ECO:0000313" key="3">
    <source>
        <dbReference type="EMBL" id="SDV47389.1"/>
    </source>
</evidence>
<dbReference type="InterPro" id="IPR015797">
    <property type="entry name" value="NUDIX_hydrolase-like_dom_sf"/>
</dbReference>
<dbReference type="InterPro" id="IPR020476">
    <property type="entry name" value="Nudix_hydrolase"/>
</dbReference>
<reference evidence="4" key="1">
    <citation type="submission" date="2016-09" db="EMBL/GenBank/DDBJ databases">
        <authorList>
            <person name="Varghese N."/>
            <person name="Submissions S."/>
        </authorList>
    </citation>
    <scope>NUCLEOTIDE SEQUENCE [LARGE SCALE GENOMIC DNA]</scope>
    <source>
        <strain evidence="4">JS23</strain>
    </source>
</reference>
<accession>A0A1H2PLX5</accession>
<evidence type="ECO:0000313" key="4">
    <source>
        <dbReference type="Proteomes" id="UP000243719"/>
    </source>
</evidence>
<keyword evidence="4" id="KW-1185">Reference proteome</keyword>
<dbReference type="Gene3D" id="3.90.79.10">
    <property type="entry name" value="Nucleoside Triphosphate Pyrophosphohydrolase"/>
    <property type="match status" value="1"/>
</dbReference>